<comment type="subunit">
    <text evidence="7">PSII is composed of 1 copy each of membrane proteins PsbA, PsbB, PsbC, PsbD, PsbE, PsbF, PsbH, PsbI, PsbJ, PsbK, PsbL, PsbM, PsbT, PsbX, PsbY, PsbZ, Psb30/Ycf12, peripheral proteins of the oxygen-evolving complex and a large number of cofactors. It forms dimeric complexes.</text>
</comment>
<feature type="transmembrane region" description="Helical" evidence="7">
    <location>
        <begin position="6"/>
        <end position="28"/>
    </location>
</feature>
<accession>A0A0S2ICG7</accession>
<dbReference type="GO" id="GO:0015979">
    <property type="term" value="P:photosynthesis"/>
    <property type="evidence" value="ECO:0007669"/>
    <property type="project" value="UniProtKB-KW"/>
</dbReference>
<keyword evidence="6 7" id="KW-0604">Photosystem II</keyword>
<keyword evidence="2 7" id="KW-0602">Photosynthesis</keyword>
<evidence type="ECO:0000256" key="3">
    <source>
        <dbReference type="ARBA" id="ARBA00022692"/>
    </source>
</evidence>
<dbReference type="AlphaFoldDB" id="A0A0S2ICG7"/>
<gene>
    <name evidence="7 8" type="primary">ycf12</name>
    <name evidence="7" type="synonym">psb30</name>
</gene>
<comment type="similarity">
    <text evidence="7">Belongs to the Psb30/Ycf12 family.</text>
</comment>
<dbReference type="GO" id="GO:0009523">
    <property type="term" value="C:photosystem II"/>
    <property type="evidence" value="ECO:0007669"/>
    <property type="project" value="UniProtKB-KW"/>
</dbReference>
<name>A0A0S2ICG7_9CHLO</name>
<dbReference type="GO" id="GO:0009535">
    <property type="term" value="C:chloroplast thylakoid membrane"/>
    <property type="evidence" value="ECO:0007669"/>
    <property type="project" value="UniProtKB-SubCell"/>
</dbReference>
<dbReference type="HAMAP" id="MF_01329">
    <property type="entry name" value="PSII_Psb30_Ycf12"/>
    <property type="match status" value="1"/>
</dbReference>
<evidence type="ECO:0000256" key="2">
    <source>
        <dbReference type="ARBA" id="ARBA00022531"/>
    </source>
</evidence>
<keyword evidence="8" id="KW-0150">Chloroplast</keyword>
<evidence type="ECO:0000256" key="7">
    <source>
        <dbReference type="HAMAP-Rule" id="MF_01329"/>
    </source>
</evidence>
<protein>
    <recommendedName>
        <fullName evidence="7">Photosystem II reaction center protein Psb30</fullName>
    </recommendedName>
    <alternativeName>
        <fullName evidence="7">Photosystem II reaction center protein Ycf12</fullName>
    </alternativeName>
</protein>
<evidence type="ECO:0000256" key="4">
    <source>
        <dbReference type="ARBA" id="ARBA00022989"/>
    </source>
</evidence>
<keyword evidence="5 7" id="KW-0472">Membrane</keyword>
<keyword evidence="8" id="KW-0934">Plastid</keyword>
<comment type="function">
    <text evidence="7">A core subunit of photosystem II (PSII), probably helps stabilize the reaction center.</text>
</comment>
<dbReference type="NCBIfam" id="NF010239">
    <property type="entry name" value="PRK13686.1"/>
    <property type="match status" value="1"/>
</dbReference>
<geneLocation type="chloroplast" evidence="8"/>
<evidence type="ECO:0000313" key="8">
    <source>
        <dbReference type="EMBL" id="ALO21227.1"/>
    </source>
</evidence>
<dbReference type="EMBL" id="KT625005">
    <property type="protein sequence ID" value="ALO21227.1"/>
    <property type="molecule type" value="Genomic_DNA"/>
</dbReference>
<keyword evidence="4 7" id="KW-1133">Transmembrane helix</keyword>
<comment type="subcellular location">
    <subcellularLocation>
        <location evidence="1">Membrane</location>
        <topology evidence="1">Single-pass membrane protein</topology>
    </subcellularLocation>
    <subcellularLocation>
        <location evidence="7">Plastid</location>
        <location evidence="7">Chloroplast thylakoid membrane</location>
        <topology evidence="7">Single-pass membrane protein</topology>
    </subcellularLocation>
</comment>
<keyword evidence="3 7" id="KW-0812">Transmembrane</keyword>
<evidence type="ECO:0000256" key="6">
    <source>
        <dbReference type="ARBA" id="ARBA00023276"/>
    </source>
</evidence>
<evidence type="ECO:0000256" key="5">
    <source>
        <dbReference type="ARBA" id="ARBA00023136"/>
    </source>
</evidence>
<organism evidence="8">
    <name type="scientific">Chlamydomonas peterfii</name>
    <dbReference type="NCBI Taxonomy" id="28462"/>
    <lineage>
        <taxon>Eukaryota</taxon>
        <taxon>Viridiplantae</taxon>
        <taxon>Chlorophyta</taxon>
        <taxon>core chlorophytes</taxon>
        <taxon>Chlorophyceae</taxon>
        <taxon>CS clade</taxon>
        <taxon>Chlamydomonadales</taxon>
        <taxon>Chlamydomonadaceae</taxon>
        <taxon>Chlamydomonas</taxon>
    </lineage>
</organism>
<reference evidence="8" key="1">
    <citation type="journal article" date="2015" name="BMC Evol. Biol.">
        <title>Chloroplast phylogenomic analysis of chlorophyte green algae identifies a novel lineage sister to the Sphaeropleales (Chlorophyceae).</title>
        <authorList>
            <person name="Lemieux C."/>
            <person name="Vincent A.T."/>
            <person name="Labarre A."/>
            <person name="Otis C."/>
            <person name="Turmel M."/>
        </authorList>
    </citation>
    <scope>NUCLEOTIDE SEQUENCE</scope>
</reference>
<proteinExistence type="inferred from homology"/>
<evidence type="ECO:0000256" key="1">
    <source>
        <dbReference type="ARBA" id="ARBA00004167"/>
    </source>
</evidence>
<sequence>MNLELIVTLTSLFLVVASGPLVVILLSVRGGNL</sequence>
<keyword evidence="7" id="KW-0793">Thylakoid</keyword>
<dbReference type="InterPro" id="IPR010284">
    <property type="entry name" value="PSII_Ycf12_core-subunit"/>
</dbReference>
<dbReference type="Pfam" id="PF05969">
    <property type="entry name" value="PSII_Ycf12"/>
    <property type="match status" value="1"/>
</dbReference>